<keyword evidence="3" id="KW-1185">Reference proteome</keyword>
<gene>
    <name evidence="2" type="ORF">BVER_01050</name>
</gene>
<protein>
    <recommendedName>
        <fullName evidence="4">Lipoprotein</fullName>
    </recommendedName>
</protein>
<accession>A0A0L0MDP4</accession>
<evidence type="ECO:0000313" key="2">
    <source>
        <dbReference type="EMBL" id="KND60827.1"/>
    </source>
</evidence>
<dbReference type="AlphaFoldDB" id="A0A0L0MDP4"/>
<sequence>MASILRSSDFLRTAFGALALSLVLTACGTTSDVTAGTQPNTFKVTGKATGTRMSWVTARSKAMDAANDYCKQRSQRVAIQTEAISGVRSLEEQTSTIAFRCVPETTNAATN</sequence>
<dbReference type="RefSeq" id="WP_050453275.1">
    <property type="nucleotide sequence ID" value="NZ_LFJJ01000043.1"/>
</dbReference>
<reference evidence="3" key="1">
    <citation type="submission" date="2015-06" db="EMBL/GenBank/DDBJ databases">
        <title>Comparative genomics of Burkholderia leaf nodule symbionts.</title>
        <authorList>
            <person name="Carlier A."/>
            <person name="Eberl L."/>
            <person name="Pinto-Carbo M."/>
        </authorList>
    </citation>
    <scope>NUCLEOTIDE SEQUENCE [LARGE SCALE GENOMIC DNA]</scope>
    <source>
        <strain evidence="3">UZHbot4</strain>
    </source>
</reference>
<feature type="chain" id="PRO_5005544163" description="Lipoprotein" evidence="1">
    <location>
        <begin position="36"/>
        <end position="111"/>
    </location>
</feature>
<evidence type="ECO:0000313" key="3">
    <source>
        <dbReference type="Proteomes" id="UP000036959"/>
    </source>
</evidence>
<evidence type="ECO:0000256" key="1">
    <source>
        <dbReference type="SAM" id="SignalP"/>
    </source>
</evidence>
<dbReference type="EMBL" id="LFJJ01000043">
    <property type="protein sequence ID" value="KND60827.1"/>
    <property type="molecule type" value="Genomic_DNA"/>
</dbReference>
<comment type="caution">
    <text evidence="2">The sequence shown here is derived from an EMBL/GenBank/DDBJ whole genome shotgun (WGS) entry which is preliminary data.</text>
</comment>
<dbReference type="PROSITE" id="PS51257">
    <property type="entry name" value="PROKAR_LIPOPROTEIN"/>
    <property type="match status" value="1"/>
</dbReference>
<dbReference type="PATRIC" id="fig|242163.4.peg.5185"/>
<organism evidence="2 3">
    <name type="scientific">Candidatus Burkholderia verschuerenii</name>
    <dbReference type="NCBI Taxonomy" id="242163"/>
    <lineage>
        <taxon>Bacteria</taxon>
        <taxon>Pseudomonadati</taxon>
        <taxon>Pseudomonadota</taxon>
        <taxon>Betaproteobacteria</taxon>
        <taxon>Burkholderiales</taxon>
        <taxon>Burkholderiaceae</taxon>
        <taxon>Burkholderia</taxon>
    </lineage>
</organism>
<proteinExistence type="predicted"/>
<feature type="signal peptide" evidence="1">
    <location>
        <begin position="1"/>
        <end position="35"/>
    </location>
</feature>
<evidence type="ECO:0008006" key="4">
    <source>
        <dbReference type="Google" id="ProtNLM"/>
    </source>
</evidence>
<name>A0A0L0MDP4_9BURK</name>
<dbReference type="Proteomes" id="UP000036959">
    <property type="component" value="Unassembled WGS sequence"/>
</dbReference>
<keyword evidence="1" id="KW-0732">Signal</keyword>
<dbReference type="OrthoDB" id="9132062at2"/>